<keyword evidence="7" id="KW-1185">Reference proteome</keyword>
<dbReference type="InterPro" id="IPR036271">
    <property type="entry name" value="Tet_transcr_reg_TetR-rel_C_sf"/>
</dbReference>
<dbReference type="SUPFAM" id="SSF48498">
    <property type="entry name" value="Tetracyclin repressor-like, C-terminal domain"/>
    <property type="match status" value="1"/>
</dbReference>
<feature type="domain" description="HTH tetR-type" evidence="5">
    <location>
        <begin position="17"/>
        <end position="77"/>
    </location>
</feature>
<organism evidence="6 7">
    <name type="scientific">Thermosulfidibacter takaii (strain DSM 17441 / JCM 13301 / NBRC 103674 / ABI70S6)</name>
    <dbReference type="NCBI Taxonomy" id="1298851"/>
    <lineage>
        <taxon>Bacteria</taxon>
        <taxon>Pseudomonadati</taxon>
        <taxon>Thermosulfidibacterota</taxon>
        <taxon>Thermosulfidibacteria</taxon>
        <taxon>Thermosulfidibacterales</taxon>
        <taxon>Thermosulfidibacteraceae</taxon>
    </lineage>
</organism>
<dbReference type="Gene3D" id="1.10.357.10">
    <property type="entry name" value="Tetracycline Repressor, domain 2"/>
    <property type="match status" value="1"/>
</dbReference>
<gene>
    <name evidence="6" type="ORF">TST_1253</name>
</gene>
<dbReference type="PANTHER" id="PTHR30328:SF54">
    <property type="entry name" value="HTH-TYPE TRANSCRIPTIONAL REPRESSOR SCO4008"/>
    <property type="match status" value="1"/>
</dbReference>
<dbReference type="STRING" id="1298851.TST_1253"/>
<keyword evidence="1" id="KW-0805">Transcription regulation</keyword>
<dbReference type="AlphaFoldDB" id="A0A0S3QUM9"/>
<reference evidence="7" key="1">
    <citation type="journal article" date="2018" name="Science">
        <title>A primordial and reversible TCA cycle in a facultatively chemolithoautotrophic thermophile.</title>
        <authorList>
            <person name="Nunoura T."/>
            <person name="Chikaraishi Y."/>
            <person name="Izaki R."/>
            <person name="Suwa T."/>
            <person name="Sato T."/>
            <person name="Harada T."/>
            <person name="Mori K."/>
            <person name="Kato Y."/>
            <person name="Miyazaki M."/>
            <person name="Shimamura S."/>
            <person name="Yanagawa K."/>
            <person name="Shuto A."/>
            <person name="Ohkouchi N."/>
            <person name="Fujita N."/>
            <person name="Takaki Y."/>
            <person name="Atomi H."/>
            <person name="Takai K."/>
        </authorList>
    </citation>
    <scope>NUCLEOTIDE SEQUENCE [LARGE SCALE GENOMIC DNA]</scope>
    <source>
        <strain evidence="7">DSM 17441 / JCM 13301 / NBRC 103674 / ABI70S6</strain>
    </source>
</reference>
<dbReference type="Pfam" id="PF00440">
    <property type="entry name" value="TetR_N"/>
    <property type="match status" value="1"/>
</dbReference>
<dbReference type="InterPro" id="IPR001647">
    <property type="entry name" value="HTH_TetR"/>
</dbReference>
<dbReference type="FunFam" id="1.10.10.60:FF:000141">
    <property type="entry name" value="TetR family transcriptional regulator"/>
    <property type="match status" value="1"/>
</dbReference>
<protein>
    <submittedName>
        <fullName evidence="6">TetR family transcriptional regulator</fullName>
    </submittedName>
</protein>
<feature type="DNA-binding region" description="H-T-H motif" evidence="4">
    <location>
        <begin position="40"/>
        <end position="59"/>
    </location>
</feature>
<evidence type="ECO:0000256" key="2">
    <source>
        <dbReference type="ARBA" id="ARBA00023125"/>
    </source>
</evidence>
<evidence type="ECO:0000313" key="6">
    <source>
        <dbReference type="EMBL" id="BAT72040.1"/>
    </source>
</evidence>
<accession>A0A0S3QUM9</accession>
<keyword evidence="2 4" id="KW-0238">DNA-binding</keyword>
<dbReference type="SUPFAM" id="SSF46689">
    <property type="entry name" value="Homeodomain-like"/>
    <property type="match status" value="1"/>
</dbReference>
<sequence>MLALVLTKRLIEKSMKKQVREKILARAFRLFATKGFAATRVEDIAKQARVNKATIYYYFDSKAALYEEVIYNEVLSIAPRVVEVACNTQSLEGFLDSVVDVYFDFLKGNPDAFRLFVREVCDGGKHLKNVLKRIKKEQSFFEKGGIASYLGSLGFEERTGLDSLDFWLSIMGMASIHLLAEPFLEVLYSVPLDEQYWERRRAFVKRLVNKVVSCAG</sequence>
<dbReference type="Proteomes" id="UP000063234">
    <property type="component" value="Chromosome"/>
</dbReference>
<evidence type="ECO:0000259" key="5">
    <source>
        <dbReference type="PROSITE" id="PS50977"/>
    </source>
</evidence>
<dbReference type="PROSITE" id="PS50977">
    <property type="entry name" value="HTH_TETR_2"/>
    <property type="match status" value="1"/>
</dbReference>
<name>A0A0S3QUM9_THET7</name>
<evidence type="ECO:0000256" key="4">
    <source>
        <dbReference type="PROSITE-ProRule" id="PRU00335"/>
    </source>
</evidence>
<evidence type="ECO:0000256" key="1">
    <source>
        <dbReference type="ARBA" id="ARBA00023015"/>
    </source>
</evidence>
<dbReference type="InterPro" id="IPR050109">
    <property type="entry name" value="HTH-type_TetR-like_transc_reg"/>
</dbReference>
<keyword evidence="3" id="KW-0804">Transcription</keyword>
<dbReference type="PRINTS" id="PR00455">
    <property type="entry name" value="HTHTETR"/>
</dbReference>
<evidence type="ECO:0000256" key="3">
    <source>
        <dbReference type="ARBA" id="ARBA00023163"/>
    </source>
</evidence>
<dbReference type="InterPro" id="IPR009057">
    <property type="entry name" value="Homeodomain-like_sf"/>
</dbReference>
<dbReference type="PANTHER" id="PTHR30328">
    <property type="entry name" value="TRANSCRIPTIONAL REPRESSOR"/>
    <property type="match status" value="1"/>
</dbReference>
<proteinExistence type="predicted"/>
<dbReference type="KEGG" id="ttk:TST_1253"/>
<dbReference type="EMBL" id="AP013035">
    <property type="protein sequence ID" value="BAT72040.1"/>
    <property type="molecule type" value="Genomic_DNA"/>
</dbReference>
<evidence type="ECO:0000313" key="7">
    <source>
        <dbReference type="Proteomes" id="UP000063234"/>
    </source>
</evidence>
<dbReference type="GO" id="GO:0003677">
    <property type="term" value="F:DNA binding"/>
    <property type="evidence" value="ECO:0007669"/>
    <property type="project" value="UniProtKB-UniRule"/>
</dbReference>